<sequence length="319" mass="34170">MKQRITFHSSGRIAHTVELSVRRHKRMNSPLCTRREFLIAVVSALAAMPVLSAASTEGEPASIADIEAKVGGRVGVFAVDTGSGKVLAHRPDERFAMCSTFKWVLAATILAQVEQNLLSLSSHVLYGQADLLAYAPVTSMHAKEGFMTVSELTRAAIVVSDNTAANLLLSKLGGPSVVTEFVRSCGDAVTRLDRNEPTLNDNDAGDLRDTTSPRAMATLMGNVLCGNRLSSTSRDLLLQWLRDCETGYDRLRAKLPKDWLVGDKTGTGEHGAVNDVAIAIPPGRSPILIAAFLSEGRADRPALVAAHASISHLVAHHFA</sequence>
<dbReference type="RefSeq" id="WP_011634137.1">
    <property type="nucleotide sequence ID" value="NZ_FMTW01000053.1"/>
</dbReference>
<gene>
    <name evidence="8" type="ORF">C8R14_1535</name>
</gene>
<dbReference type="Pfam" id="PF13354">
    <property type="entry name" value="Beta-lactamase2"/>
    <property type="match status" value="1"/>
</dbReference>
<reference evidence="8 9" key="1">
    <citation type="submission" date="2018-04" db="EMBL/GenBank/DDBJ databases">
        <title>Active sludge and wastewater microbial communities from Klosterneuburg, Austria.</title>
        <authorList>
            <person name="Wagner M."/>
        </authorList>
    </citation>
    <scope>NUCLEOTIDE SEQUENCE [LARGE SCALE GENOMIC DNA]</scope>
    <source>
        <strain evidence="8 9">Nm 57</strain>
    </source>
</reference>
<dbReference type="EMBL" id="QICQ01000053">
    <property type="protein sequence ID" value="PXV73666.1"/>
    <property type="molecule type" value="Genomic_DNA"/>
</dbReference>
<dbReference type="InterPro" id="IPR045155">
    <property type="entry name" value="Beta-lactam_cat"/>
</dbReference>
<evidence type="ECO:0000313" key="9">
    <source>
        <dbReference type="Proteomes" id="UP000247780"/>
    </source>
</evidence>
<dbReference type="NCBIfam" id="NF033103">
    <property type="entry name" value="bla_class_A"/>
    <property type="match status" value="1"/>
</dbReference>
<evidence type="ECO:0000256" key="4">
    <source>
        <dbReference type="ARBA" id="ARBA00022801"/>
    </source>
</evidence>
<keyword evidence="5 6" id="KW-0046">Antibiotic resistance</keyword>
<dbReference type="PANTHER" id="PTHR35333">
    <property type="entry name" value="BETA-LACTAMASE"/>
    <property type="match status" value="1"/>
</dbReference>
<evidence type="ECO:0000256" key="6">
    <source>
        <dbReference type="RuleBase" id="RU361140"/>
    </source>
</evidence>
<feature type="domain" description="Beta-lactamase class A catalytic" evidence="7">
    <location>
        <begin position="75"/>
        <end position="292"/>
    </location>
</feature>
<protein>
    <recommendedName>
        <fullName evidence="3 6">Beta-lactamase</fullName>
        <ecNumber evidence="3 6">3.5.2.6</ecNumber>
    </recommendedName>
</protein>
<dbReference type="PROSITE" id="PS00146">
    <property type="entry name" value="BETA_LACTAMASE_A"/>
    <property type="match status" value="1"/>
</dbReference>
<dbReference type="InterPro" id="IPR023650">
    <property type="entry name" value="Beta-lactam_class-A_AS"/>
</dbReference>
<dbReference type="PANTHER" id="PTHR35333:SF3">
    <property type="entry name" value="BETA-LACTAMASE-TYPE TRANSPEPTIDASE FOLD CONTAINING PROTEIN"/>
    <property type="match status" value="1"/>
</dbReference>
<evidence type="ECO:0000256" key="1">
    <source>
        <dbReference type="ARBA" id="ARBA00001526"/>
    </source>
</evidence>
<comment type="similarity">
    <text evidence="2 6">Belongs to the class-A beta-lactamase family.</text>
</comment>
<accession>A0ABX5M6S7</accession>
<evidence type="ECO:0000313" key="8">
    <source>
        <dbReference type="EMBL" id="PXV73666.1"/>
    </source>
</evidence>
<dbReference type="InterPro" id="IPR000871">
    <property type="entry name" value="Beta-lactam_class-A"/>
</dbReference>
<evidence type="ECO:0000259" key="7">
    <source>
        <dbReference type="Pfam" id="PF13354"/>
    </source>
</evidence>
<dbReference type="Gene3D" id="3.40.710.10">
    <property type="entry name" value="DD-peptidase/beta-lactamase superfamily"/>
    <property type="match status" value="1"/>
</dbReference>
<dbReference type="SUPFAM" id="SSF56601">
    <property type="entry name" value="beta-lactamase/transpeptidase-like"/>
    <property type="match status" value="1"/>
</dbReference>
<organism evidence="8 9">
    <name type="scientific">Nitrosomonas eutropha</name>
    <dbReference type="NCBI Taxonomy" id="916"/>
    <lineage>
        <taxon>Bacteria</taxon>
        <taxon>Pseudomonadati</taxon>
        <taxon>Pseudomonadota</taxon>
        <taxon>Betaproteobacteria</taxon>
        <taxon>Nitrosomonadales</taxon>
        <taxon>Nitrosomonadaceae</taxon>
        <taxon>Nitrosomonas</taxon>
    </lineage>
</organism>
<dbReference type="Proteomes" id="UP000247780">
    <property type="component" value="Unassembled WGS sequence"/>
</dbReference>
<keyword evidence="9" id="KW-1185">Reference proteome</keyword>
<evidence type="ECO:0000256" key="2">
    <source>
        <dbReference type="ARBA" id="ARBA00009009"/>
    </source>
</evidence>
<proteinExistence type="inferred from homology"/>
<dbReference type="EC" id="3.5.2.6" evidence="3 6"/>
<evidence type="ECO:0000256" key="5">
    <source>
        <dbReference type="ARBA" id="ARBA00023251"/>
    </source>
</evidence>
<comment type="caution">
    <text evidence="8">The sequence shown here is derived from an EMBL/GenBank/DDBJ whole genome shotgun (WGS) entry which is preliminary data.</text>
</comment>
<evidence type="ECO:0000256" key="3">
    <source>
        <dbReference type="ARBA" id="ARBA00012865"/>
    </source>
</evidence>
<dbReference type="PRINTS" id="PR00118">
    <property type="entry name" value="BLACTAMASEA"/>
</dbReference>
<name>A0ABX5M6S7_9PROT</name>
<comment type="catalytic activity">
    <reaction evidence="1 6">
        <text>a beta-lactam + H2O = a substituted beta-amino acid</text>
        <dbReference type="Rhea" id="RHEA:20401"/>
        <dbReference type="ChEBI" id="CHEBI:15377"/>
        <dbReference type="ChEBI" id="CHEBI:35627"/>
        <dbReference type="ChEBI" id="CHEBI:140347"/>
        <dbReference type="EC" id="3.5.2.6"/>
    </reaction>
</comment>
<keyword evidence="4 6" id="KW-0378">Hydrolase</keyword>
<dbReference type="InterPro" id="IPR012338">
    <property type="entry name" value="Beta-lactam/transpept-like"/>
</dbReference>